<dbReference type="SUPFAM" id="SSF101386">
    <property type="entry name" value="all-alpha NTP pyrophosphatases"/>
    <property type="match status" value="1"/>
</dbReference>
<feature type="domain" description="NTP pyrophosphohydrolase MazG-like" evidence="2">
    <location>
        <begin position="37"/>
        <end position="110"/>
    </location>
</feature>
<reference evidence="4" key="1">
    <citation type="journal article" date="2019" name="Int. J. Syst. Evol. Microbiol.">
        <title>The Global Catalogue of Microorganisms (GCM) 10K type strain sequencing project: providing services to taxonomists for standard genome sequencing and annotation.</title>
        <authorList>
            <consortium name="The Broad Institute Genomics Platform"/>
            <consortium name="The Broad Institute Genome Sequencing Center for Infectious Disease"/>
            <person name="Wu L."/>
            <person name="Ma J."/>
        </authorList>
    </citation>
    <scope>NUCLEOTIDE SEQUENCE [LARGE SCALE GENOMIC DNA]</scope>
    <source>
        <strain evidence="4">JCM 14309</strain>
    </source>
</reference>
<feature type="region of interest" description="Disordered" evidence="1">
    <location>
        <begin position="230"/>
        <end position="259"/>
    </location>
</feature>
<dbReference type="Gene3D" id="1.10.287.1080">
    <property type="entry name" value="MazG-like"/>
    <property type="match status" value="2"/>
</dbReference>
<dbReference type="InterPro" id="IPR048015">
    <property type="entry name" value="NTP-PPase_MazG-like_N"/>
</dbReference>
<evidence type="ECO:0000313" key="3">
    <source>
        <dbReference type="EMBL" id="GAA3065772.1"/>
    </source>
</evidence>
<feature type="compositionally biased region" description="Basic and acidic residues" evidence="1">
    <location>
        <begin position="230"/>
        <end position="240"/>
    </location>
</feature>
<dbReference type="InterPro" id="IPR004518">
    <property type="entry name" value="MazG-like_dom"/>
</dbReference>
<evidence type="ECO:0000256" key="1">
    <source>
        <dbReference type="SAM" id="MobiDB-lite"/>
    </source>
</evidence>
<dbReference type="PANTHER" id="PTHR30522:SF0">
    <property type="entry name" value="NUCLEOSIDE TRIPHOSPHATE PYROPHOSPHOHYDROLASE"/>
    <property type="match status" value="1"/>
</dbReference>
<organism evidence="3 4">
    <name type="scientific">Nesterenkonia aethiopica</name>
    <dbReference type="NCBI Taxonomy" id="269144"/>
    <lineage>
        <taxon>Bacteria</taxon>
        <taxon>Bacillati</taxon>
        <taxon>Actinomycetota</taxon>
        <taxon>Actinomycetes</taxon>
        <taxon>Micrococcales</taxon>
        <taxon>Micrococcaceae</taxon>
        <taxon>Nesterenkonia</taxon>
    </lineage>
</organism>
<dbReference type="EMBL" id="BAAAVT010000010">
    <property type="protein sequence ID" value="GAA3065772.1"/>
    <property type="molecule type" value="Genomic_DNA"/>
</dbReference>
<dbReference type="InterPro" id="IPR011551">
    <property type="entry name" value="NTP_PyrPHydrolase_MazG"/>
</dbReference>
<comment type="caution">
    <text evidence="3">The sequence shown here is derived from an EMBL/GenBank/DDBJ whole genome shotgun (WGS) entry which is preliminary data.</text>
</comment>
<dbReference type="PANTHER" id="PTHR30522">
    <property type="entry name" value="NUCLEOSIDE TRIPHOSPHATE PYROPHOSPHOHYDROLASE"/>
    <property type="match status" value="1"/>
</dbReference>
<dbReference type="RefSeq" id="WP_344683786.1">
    <property type="nucleotide sequence ID" value="NZ_BAAAVT010000010.1"/>
</dbReference>
<evidence type="ECO:0000259" key="2">
    <source>
        <dbReference type="Pfam" id="PF03819"/>
    </source>
</evidence>
<sequence length="259" mass="27890">MTTAHQPSAQPPSDPVRRLEWVVAQLRLHCPWTQRLSHGSLVEYLVEEAYETVEEIEAGGVGESLRQELGDLLFQIVLHAQLAAERSSFDLDGVAEAITAKLVRRSPHVFTSDGQLDVDAQASLDQIERAWTRIKAEEKAEEKAVEEVTAGQNGADGDAELAAVVGSLPAHLPALARAAKLIDRLDRTVSADPEAGDDVGARPASSAHDPLAAADEDALGELLFSVVERARSRGQDPERALRRHLSTLAQGRVGPGLSR</sequence>
<protein>
    <submittedName>
        <fullName evidence="3">Nucleoside triphosphate pyrophosphohydrolase</fullName>
    </submittedName>
</protein>
<name>A0ABP6M2S1_9MICC</name>
<dbReference type="Pfam" id="PF03819">
    <property type="entry name" value="MazG"/>
    <property type="match status" value="1"/>
</dbReference>
<dbReference type="Proteomes" id="UP001500236">
    <property type="component" value="Unassembled WGS sequence"/>
</dbReference>
<dbReference type="CDD" id="cd11528">
    <property type="entry name" value="NTP-PPase_MazG_Nterm"/>
    <property type="match status" value="1"/>
</dbReference>
<keyword evidence="4" id="KW-1185">Reference proteome</keyword>
<accession>A0ABP6M2S1</accession>
<evidence type="ECO:0000313" key="4">
    <source>
        <dbReference type="Proteomes" id="UP001500236"/>
    </source>
</evidence>
<proteinExistence type="predicted"/>
<gene>
    <name evidence="3" type="primary">mazG</name>
    <name evidence="3" type="ORF">GCM10010529_18400</name>
</gene>